<dbReference type="EMBL" id="QJVD01000022">
    <property type="protein sequence ID" value="PYI65682.1"/>
    <property type="molecule type" value="Genomic_DNA"/>
</dbReference>
<dbReference type="Gene3D" id="2.60.40.650">
    <property type="match status" value="1"/>
</dbReference>
<keyword evidence="2" id="KW-1133">Transmembrane helix</keyword>
<protein>
    <submittedName>
        <fullName evidence="4">Oxidoreductase</fullName>
    </submittedName>
</protein>
<dbReference type="InterPro" id="IPR014756">
    <property type="entry name" value="Ig_E-set"/>
</dbReference>
<dbReference type="InterPro" id="IPR000572">
    <property type="entry name" value="OxRdtase_Mopterin-bd_dom"/>
</dbReference>
<dbReference type="GO" id="GO:0043546">
    <property type="term" value="F:molybdopterin cofactor binding"/>
    <property type="evidence" value="ECO:0007669"/>
    <property type="project" value="TreeGrafter"/>
</dbReference>
<name>A0A2V5L518_9MICC</name>
<dbReference type="SUPFAM" id="SSF81296">
    <property type="entry name" value="E set domains"/>
    <property type="match status" value="1"/>
</dbReference>
<evidence type="ECO:0000256" key="1">
    <source>
        <dbReference type="SAM" id="MobiDB-lite"/>
    </source>
</evidence>
<feature type="transmembrane region" description="Helical" evidence="2">
    <location>
        <begin position="66"/>
        <end position="85"/>
    </location>
</feature>
<feature type="region of interest" description="Disordered" evidence="1">
    <location>
        <begin position="156"/>
        <end position="186"/>
    </location>
</feature>
<dbReference type="InterPro" id="IPR036374">
    <property type="entry name" value="OxRdtase_Mopterin-bd_sf"/>
</dbReference>
<feature type="domain" description="Oxidoreductase molybdopterin-binding" evidence="3">
    <location>
        <begin position="269"/>
        <end position="421"/>
    </location>
</feature>
<keyword evidence="2" id="KW-0812">Transmembrane</keyword>
<feature type="transmembrane region" description="Helical" evidence="2">
    <location>
        <begin position="193"/>
        <end position="214"/>
    </location>
</feature>
<keyword evidence="2" id="KW-0472">Membrane</keyword>
<comment type="caution">
    <text evidence="4">The sequence shown here is derived from an EMBL/GenBank/DDBJ whole genome shotgun (WGS) entry which is preliminary data.</text>
</comment>
<proteinExistence type="predicted"/>
<evidence type="ECO:0000259" key="3">
    <source>
        <dbReference type="Pfam" id="PF00174"/>
    </source>
</evidence>
<dbReference type="GO" id="GO:0020037">
    <property type="term" value="F:heme binding"/>
    <property type="evidence" value="ECO:0007669"/>
    <property type="project" value="TreeGrafter"/>
</dbReference>
<gene>
    <name evidence="4" type="ORF">CVV68_17570</name>
</gene>
<reference evidence="4 5" key="1">
    <citation type="submission" date="2018-05" db="EMBL/GenBank/DDBJ databases">
        <title>Genetic diversity of glacier-inhabiting Cryobacterium bacteria in China and description of Cryobacterium mengkeensis sp. nov. and Arthrobacter glacialis sp. nov.</title>
        <authorList>
            <person name="Liu Q."/>
            <person name="Xin Y.-H."/>
        </authorList>
    </citation>
    <scope>NUCLEOTIDE SEQUENCE [LARGE SCALE GENOMIC DNA]</scope>
    <source>
        <strain evidence="4 5">LI2</strain>
    </source>
</reference>
<dbReference type="Gene3D" id="3.90.420.10">
    <property type="entry name" value="Oxidoreductase, molybdopterin-binding domain"/>
    <property type="match status" value="1"/>
</dbReference>
<evidence type="ECO:0000313" key="4">
    <source>
        <dbReference type="EMBL" id="PYI65682.1"/>
    </source>
</evidence>
<evidence type="ECO:0000256" key="2">
    <source>
        <dbReference type="SAM" id="Phobius"/>
    </source>
</evidence>
<feature type="transmembrane region" description="Helical" evidence="2">
    <location>
        <begin position="92"/>
        <end position="110"/>
    </location>
</feature>
<dbReference type="OrthoDB" id="9795587at2"/>
<dbReference type="Proteomes" id="UP000247832">
    <property type="component" value="Unassembled WGS sequence"/>
</dbReference>
<dbReference type="Pfam" id="PF00174">
    <property type="entry name" value="Oxidored_molyb"/>
    <property type="match status" value="1"/>
</dbReference>
<dbReference type="SUPFAM" id="SSF56524">
    <property type="entry name" value="Oxidoreductase molybdopterin-binding domain"/>
    <property type="match status" value="1"/>
</dbReference>
<dbReference type="PANTHER" id="PTHR19372:SF7">
    <property type="entry name" value="SULFITE OXIDASE, MITOCHONDRIAL"/>
    <property type="match status" value="1"/>
</dbReference>
<dbReference type="AlphaFoldDB" id="A0A2V5L518"/>
<evidence type="ECO:0000313" key="5">
    <source>
        <dbReference type="Proteomes" id="UP000247832"/>
    </source>
</evidence>
<feature type="compositionally biased region" description="Low complexity" evidence="1">
    <location>
        <begin position="158"/>
        <end position="176"/>
    </location>
</feature>
<dbReference type="GO" id="GO:0008482">
    <property type="term" value="F:sulfite oxidase activity"/>
    <property type="evidence" value="ECO:0007669"/>
    <property type="project" value="TreeGrafter"/>
</dbReference>
<dbReference type="GO" id="GO:0006790">
    <property type="term" value="P:sulfur compound metabolic process"/>
    <property type="evidence" value="ECO:0007669"/>
    <property type="project" value="TreeGrafter"/>
</dbReference>
<dbReference type="PANTHER" id="PTHR19372">
    <property type="entry name" value="SULFITE REDUCTASE"/>
    <property type="match status" value="1"/>
</dbReference>
<accession>A0A2V5L518</accession>
<feature type="transmembrane region" description="Helical" evidence="2">
    <location>
        <begin position="116"/>
        <end position="136"/>
    </location>
</feature>
<sequence>MEARRYWGLAGVVCTGVGVAAGELTAAFISPSASPVSAVGQTVIGLLPGGVKEGAIHLFGTADKTVFLASMVVVMALLAFAAGLLERFHRGFGLAVIVLFGVVGVAAVAGRPDVTGTAFVAPVVAAGIAMALLAWVRGRFLHPGLGRELKAEYDAGRAPRASGPPAVKAAPAAPGQLSPPPPEAARSASRRTFLGFMGAGAAVAVLAGGAAVLVRRASVVVAELRAKVRLPRPATAAAAVPAAAVLDIAGVTPLITDASQFYRIDTALVVPAVNSDTWKLSVTGMVEREITLTFAQLLTKPMVESYVTIGCVSNEVGGDLVGNARWLGWPVRELLAEAGVRPGADMVLSRSTDGFTAGTPLEALTDPRNAMIAVGMNGAPLPMVHGYPARLIVPGLYGYVSATKWLSELKVTTFAADQGYWTPLGWSALGPIKTASRIDVPRAGAKLATGRFTAAGVAWSPERGISAVEVQLDGGPWQSASLAAALNKDTWVQWQVPLTLAAGKHQLKVRAVDGAGAVQTGDIAPPAPDGASGWHTVEFTAA</sequence>
<organism evidence="4 5">
    <name type="scientific">Arthrobacter livingstonensis</name>
    <dbReference type="NCBI Taxonomy" id="670078"/>
    <lineage>
        <taxon>Bacteria</taxon>
        <taxon>Bacillati</taxon>
        <taxon>Actinomycetota</taxon>
        <taxon>Actinomycetes</taxon>
        <taxon>Micrococcales</taxon>
        <taxon>Micrococcaceae</taxon>
        <taxon>Arthrobacter</taxon>
    </lineage>
</organism>
<keyword evidence="5" id="KW-1185">Reference proteome</keyword>